<dbReference type="Gene3D" id="3.10.129.110">
    <property type="entry name" value="Polyketide synthase dehydratase"/>
    <property type="match status" value="1"/>
</dbReference>
<feature type="domain" description="PKS/mFAS DH" evidence="4">
    <location>
        <begin position="1"/>
        <end position="220"/>
    </location>
</feature>
<evidence type="ECO:0000313" key="6">
    <source>
        <dbReference type="Proteomes" id="UP000570474"/>
    </source>
</evidence>
<protein>
    <submittedName>
        <fullName evidence="5">SDR family NAD(P)-dependent oxidoreductase</fullName>
    </submittedName>
</protein>
<keyword evidence="6" id="KW-1185">Reference proteome</keyword>
<feature type="non-terminal residue" evidence="5">
    <location>
        <position position="488"/>
    </location>
</feature>
<dbReference type="Pfam" id="PF14765">
    <property type="entry name" value="PS-DH"/>
    <property type="match status" value="1"/>
</dbReference>
<feature type="non-terminal residue" evidence="5">
    <location>
        <position position="1"/>
    </location>
</feature>
<dbReference type="GO" id="GO:0006633">
    <property type="term" value="P:fatty acid biosynthetic process"/>
    <property type="evidence" value="ECO:0007669"/>
    <property type="project" value="TreeGrafter"/>
</dbReference>
<evidence type="ECO:0000313" key="5">
    <source>
        <dbReference type="EMBL" id="NLR69238.1"/>
    </source>
</evidence>
<evidence type="ECO:0000256" key="1">
    <source>
        <dbReference type="ARBA" id="ARBA00022450"/>
    </source>
</evidence>
<comment type="caution">
    <text evidence="3">Lacks conserved residue(s) required for the propagation of feature annotation.</text>
</comment>
<organism evidence="5 6">
    <name type="scientific">Chitinophaga varians</name>
    <dbReference type="NCBI Taxonomy" id="2202339"/>
    <lineage>
        <taxon>Bacteria</taxon>
        <taxon>Pseudomonadati</taxon>
        <taxon>Bacteroidota</taxon>
        <taxon>Chitinophagia</taxon>
        <taxon>Chitinophagales</taxon>
        <taxon>Chitinophagaceae</taxon>
        <taxon>Chitinophaga</taxon>
    </lineage>
</organism>
<dbReference type="InterPro" id="IPR013968">
    <property type="entry name" value="PKS_KR"/>
</dbReference>
<dbReference type="PANTHER" id="PTHR43775">
    <property type="entry name" value="FATTY ACID SYNTHASE"/>
    <property type="match status" value="1"/>
</dbReference>
<dbReference type="GO" id="GO:0005886">
    <property type="term" value="C:plasma membrane"/>
    <property type="evidence" value="ECO:0007669"/>
    <property type="project" value="TreeGrafter"/>
</dbReference>
<dbReference type="GO" id="GO:0005737">
    <property type="term" value="C:cytoplasm"/>
    <property type="evidence" value="ECO:0007669"/>
    <property type="project" value="TreeGrafter"/>
</dbReference>
<comment type="caution">
    <text evidence="5">The sequence shown here is derived from an EMBL/GenBank/DDBJ whole genome shotgun (WGS) entry which is preliminary data.</text>
</comment>
<dbReference type="GO" id="GO:0004312">
    <property type="term" value="F:fatty acid synthase activity"/>
    <property type="evidence" value="ECO:0007669"/>
    <property type="project" value="TreeGrafter"/>
</dbReference>
<dbReference type="PROSITE" id="PS52019">
    <property type="entry name" value="PKS_MFAS_DH"/>
    <property type="match status" value="1"/>
</dbReference>
<dbReference type="PANTHER" id="PTHR43775:SF37">
    <property type="entry name" value="SI:DKEY-61P9.11"/>
    <property type="match status" value="1"/>
</dbReference>
<dbReference type="InterPro" id="IPR050091">
    <property type="entry name" value="PKS_NRPS_Biosynth_Enz"/>
</dbReference>
<dbReference type="Proteomes" id="UP000570474">
    <property type="component" value="Unassembled WGS sequence"/>
</dbReference>
<evidence type="ECO:0000259" key="4">
    <source>
        <dbReference type="PROSITE" id="PS52019"/>
    </source>
</evidence>
<proteinExistence type="predicted"/>
<keyword evidence="2" id="KW-0597">Phosphoprotein</keyword>
<name>A0A847S862_9BACT</name>
<sequence>LARVAGELSTGAGVTGLRDVTWQRLLKVEDQATPVHVRVETSAAGIGYVVYTGHDGTACIYGTGTIVTTPLSAPPAQEVEGIRHRLGGYLSATACYDIFSGLGLNYGNRFRGISDIYYSSTEVLTRIQLPVEEGYVLSPGLLDSALQSCIGFFTEGGAAGLSLPYSIREMNIYGPLPASLWCHVQKSGSGYNILVMDESGGVLVSMNDFVTLPYSGTETKVPAGSSYLYQPIWTAGDAAGETAGAKGEDLLLVSGGPATLAEKLGERLEMRAVHVAAGTPTEYFLFCLEEVKKRLQQRMGGRLIVLYCYASLPGEGFIAGLLKTASREYPQLKSKTIGVERLSLQDIEELGQLVSCELDTSDAEVRYRGGVREVKRLQELRSSSSSPSPGTGIRADGVYLITGGGGGLGRLLASHITNTPGARVVLCGRSEAPSWVAALPAVSYRRCDVGDAASVASLISWVQDNYGELHGIIHAAGVVRDSFIINKT</sequence>
<dbReference type="SMART" id="SM00822">
    <property type="entry name" value="PKS_KR"/>
    <property type="match status" value="1"/>
</dbReference>
<feature type="region of interest" description="N-terminal hotdog fold" evidence="3">
    <location>
        <begin position="1"/>
        <end position="73"/>
    </location>
</feature>
<dbReference type="EMBL" id="JABAIA010000013">
    <property type="protein sequence ID" value="NLR69238.1"/>
    <property type="molecule type" value="Genomic_DNA"/>
</dbReference>
<dbReference type="InterPro" id="IPR049551">
    <property type="entry name" value="PKS_DH_C"/>
</dbReference>
<gene>
    <name evidence="5" type="ORF">HGH92_33395</name>
</gene>
<feature type="region of interest" description="C-terminal hotdog fold" evidence="3">
    <location>
        <begin position="87"/>
        <end position="220"/>
    </location>
</feature>
<dbReference type="InterPro" id="IPR042104">
    <property type="entry name" value="PKS_dehydratase_sf"/>
</dbReference>
<dbReference type="Gene3D" id="3.40.50.720">
    <property type="entry name" value="NAD(P)-binding Rossmann-like Domain"/>
    <property type="match status" value="1"/>
</dbReference>
<dbReference type="InterPro" id="IPR036291">
    <property type="entry name" value="NAD(P)-bd_dom_sf"/>
</dbReference>
<dbReference type="Pfam" id="PF08659">
    <property type="entry name" value="KR"/>
    <property type="match status" value="1"/>
</dbReference>
<dbReference type="SUPFAM" id="SSF51735">
    <property type="entry name" value="NAD(P)-binding Rossmann-fold domains"/>
    <property type="match status" value="1"/>
</dbReference>
<evidence type="ECO:0000256" key="2">
    <source>
        <dbReference type="ARBA" id="ARBA00022553"/>
    </source>
</evidence>
<dbReference type="InterPro" id="IPR049900">
    <property type="entry name" value="PKS_mFAS_DH"/>
</dbReference>
<dbReference type="AlphaFoldDB" id="A0A847S862"/>
<dbReference type="GO" id="GO:0071770">
    <property type="term" value="P:DIM/DIP cell wall layer assembly"/>
    <property type="evidence" value="ECO:0007669"/>
    <property type="project" value="TreeGrafter"/>
</dbReference>
<accession>A0A847S862</accession>
<evidence type="ECO:0000256" key="3">
    <source>
        <dbReference type="PROSITE-ProRule" id="PRU01363"/>
    </source>
</evidence>
<dbReference type="RefSeq" id="WP_168875200.1">
    <property type="nucleotide sequence ID" value="NZ_JABAIA010000013.1"/>
</dbReference>
<keyword evidence="1" id="KW-0596">Phosphopantetheine</keyword>
<reference evidence="5 6" key="1">
    <citation type="submission" date="2020-04" db="EMBL/GenBank/DDBJ databases">
        <authorList>
            <person name="Yin C."/>
        </authorList>
    </citation>
    <scope>NUCLEOTIDE SEQUENCE [LARGE SCALE GENOMIC DNA]</scope>
    <source>
        <strain evidence="5 6">Ae27</strain>
    </source>
</reference>
<dbReference type="InterPro" id="IPR057326">
    <property type="entry name" value="KR_dom"/>
</dbReference>